<keyword evidence="4 6" id="KW-1133">Transmembrane helix</keyword>
<proteinExistence type="predicted"/>
<evidence type="ECO:0000256" key="6">
    <source>
        <dbReference type="SAM" id="Phobius"/>
    </source>
</evidence>
<evidence type="ECO:0000256" key="4">
    <source>
        <dbReference type="ARBA" id="ARBA00022989"/>
    </source>
</evidence>
<dbReference type="OrthoDB" id="9804361at2"/>
<dbReference type="CDD" id="cd06581">
    <property type="entry name" value="TM_PBP1_LivM_like"/>
    <property type="match status" value="1"/>
</dbReference>
<dbReference type="GO" id="GO:0015658">
    <property type="term" value="F:branched-chain amino acid transmembrane transporter activity"/>
    <property type="evidence" value="ECO:0007669"/>
    <property type="project" value="InterPro"/>
</dbReference>
<keyword evidence="3 6" id="KW-0812">Transmembrane</keyword>
<keyword evidence="5 6" id="KW-0472">Membrane</keyword>
<evidence type="ECO:0000256" key="1">
    <source>
        <dbReference type="ARBA" id="ARBA00004651"/>
    </source>
</evidence>
<dbReference type="PANTHER" id="PTHR30482">
    <property type="entry name" value="HIGH-AFFINITY BRANCHED-CHAIN AMINO ACID TRANSPORT SYSTEM PERMEASE"/>
    <property type="match status" value="1"/>
</dbReference>
<evidence type="ECO:0000256" key="5">
    <source>
        <dbReference type="ARBA" id="ARBA00023136"/>
    </source>
</evidence>
<evidence type="ECO:0000256" key="3">
    <source>
        <dbReference type="ARBA" id="ARBA00022692"/>
    </source>
</evidence>
<dbReference type="GO" id="GO:0005886">
    <property type="term" value="C:plasma membrane"/>
    <property type="evidence" value="ECO:0007669"/>
    <property type="project" value="UniProtKB-SubCell"/>
</dbReference>
<feature type="transmembrane region" description="Helical" evidence="6">
    <location>
        <begin position="251"/>
        <end position="275"/>
    </location>
</feature>
<feature type="transmembrane region" description="Helical" evidence="6">
    <location>
        <begin position="17"/>
        <end position="36"/>
    </location>
</feature>
<feature type="transmembrane region" description="Helical" evidence="6">
    <location>
        <begin position="48"/>
        <end position="81"/>
    </location>
</feature>
<feature type="transmembrane region" description="Helical" evidence="6">
    <location>
        <begin position="287"/>
        <end position="309"/>
    </location>
</feature>
<accession>A0A330H0M8</accession>
<name>A0A330H0M8_9HYPH</name>
<dbReference type="PANTHER" id="PTHR30482:SF17">
    <property type="entry name" value="ABC TRANSPORTER ATP-BINDING PROTEIN"/>
    <property type="match status" value="1"/>
</dbReference>
<dbReference type="RefSeq" id="WP_112126982.1">
    <property type="nucleotide sequence ID" value="NZ_QMBQ01000002.1"/>
</dbReference>
<keyword evidence="2" id="KW-1003">Cell membrane</keyword>
<dbReference type="Pfam" id="PF02653">
    <property type="entry name" value="BPD_transp_2"/>
    <property type="match status" value="1"/>
</dbReference>
<reference evidence="7 8" key="2">
    <citation type="submission" date="2018-07" db="EMBL/GenBank/DDBJ databases">
        <title>Diversity of Mesorhizobium strains in Brazil.</title>
        <authorList>
            <person name="Helene L.C.F."/>
            <person name="Dall'Agnol R."/>
            <person name="Delamuta J.R.M."/>
            <person name="Hungria M."/>
        </authorList>
    </citation>
    <scope>NUCLEOTIDE SEQUENCE [LARGE SCALE GENOMIC DNA]</scope>
    <source>
        <strain evidence="7 8">CNPSo 3140</strain>
    </source>
</reference>
<dbReference type="InterPro" id="IPR001851">
    <property type="entry name" value="ABC_transp_permease"/>
</dbReference>
<feature type="transmembrane region" description="Helical" evidence="6">
    <location>
        <begin position="216"/>
        <end position="239"/>
    </location>
</feature>
<dbReference type="AlphaFoldDB" id="A0A330H0M8"/>
<evidence type="ECO:0000313" key="8">
    <source>
        <dbReference type="Proteomes" id="UP000251956"/>
    </source>
</evidence>
<keyword evidence="8" id="KW-1185">Reference proteome</keyword>
<evidence type="ECO:0000313" key="7">
    <source>
        <dbReference type="EMBL" id="RAZ78756.1"/>
    </source>
</evidence>
<reference evidence="8" key="1">
    <citation type="submission" date="2018-06" db="EMBL/GenBank/DDBJ databases">
        <authorList>
            <person name="Helene L.C."/>
            <person name="Dall'Agnol R."/>
            <person name="Delamuta J.R."/>
            <person name="Hungria M."/>
        </authorList>
    </citation>
    <scope>NUCLEOTIDE SEQUENCE [LARGE SCALE GENOMIC DNA]</scope>
    <source>
        <strain evidence="8">CNPSo 3140</strain>
    </source>
</reference>
<protein>
    <submittedName>
        <fullName evidence="7">Branched-chain amino acid ABC transporter permease</fullName>
    </submittedName>
</protein>
<sequence>MSAASPVIERGTAASRIAGFGVAIIILLLAVAPQFLSAGAVDRMTALFIYVILAAMWNALAGFGGLVSVGQQVFFGLGAYFAIRLANAGLNPFVSLFVSAVIVGAVSWPISLFMLRLRNGEFAIGMWVIAALTHLLVNLDRLIQGETGTSLISLNVYDASTRRVAIYWLALASMTALLAVLFGLLRGSTGAAIRAIRDNEDAAASIGVRVTGTKRLLFVLAAFGIGVAGALWLATAITFQPKTYFSVQWTAYMIFMVLVGGIGTFEGAILGALLFFIIETWFGGTGVWYLIGLGATALVFSLLLPRGLWGTLEERFGWRLLPVGYRVRLPVNASVTTGGTAPPAQVTTSREKA</sequence>
<feature type="transmembrane region" description="Helical" evidence="6">
    <location>
        <begin position="164"/>
        <end position="185"/>
    </location>
</feature>
<comment type="subcellular location">
    <subcellularLocation>
        <location evidence="1">Cell membrane</location>
        <topology evidence="1">Multi-pass membrane protein</topology>
    </subcellularLocation>
</comment>
<comment type="caution">
    <text evidence="7">The sequence shown here is derived from an EMBL/GenBank/DDBJ whole genome shotgun (WGS) entry which is preliminary data.</text>
</comment>
<feature type="transmembrane region" description="Helical" evidence="6">
    <location>
        <begin position="122"/>
        <end position="144"/>
    </location>
</feature>
<evidence type="ECO:0000256" key="2">
    <source>
        <dbReference type="ARBA" id="ARBA00022475"/>
    </source>
</evidence>
<feature type="transmembrane region" description="Helical" evidence="6">
    <location>
        <begin position="93"/>
        <end position="115"/>
    </location>
</feature>
<dbReference type="InterPro" id="IPR043428">
    <property type="entry name" value="LivM-like"/>
</dbReference>
<dbReference type="Proteomes" id="UP000251956">
    <property type="component" value="Unassembled WGS sequence"/>
</dbReference>
<dbReference type="EMBL" id="QMBQ01000002">
    <property type="protein sequence ID" value="RAZ78756.1"/>
    <property type="molecule type" value="Genomic_DNA"/>
</dbReference>
<gene>
    <name evidence="7" type="ORF">DPM35_09485</name>
</gene>
<organism evidence="7 8">
    <name type="scientific">Mesorhizobium atlanticum</name>
    <dbReference type="NCBI Taxonomy" id="2233532"/>
    <lineage>
        <taxon>Bacteria</taxon>
        <taxon>Pseudomonadati</taxon>
        <taxon>Pseudomonadota</taxon>
        <taxon>Alphaproteobacteria</taxon>
        <taxon>Hyphomicrobiales</taxon>
        <taxon>Phyllobacteriaceae</taxon>
        <taxon>Mesorhizobium</taxon>
    </lineage>
</organism>